<accession>A0A8J7KP58</accession>
<evidence type="ECO:0000313" key="2">
    <source>
        <dbReference type="EMBL" id="MBG6140976.1"/>
    </source>
</evidence>
<comment type="caution">
    <text evidence="2">The sequence shown here is derived from an EMBL/GenBank/DDBJ whole genome shotgun (WGS) entry which is preliminary data.</text>
</comment>
<sequence>MRRFLVPTLVIAATLLGGVTPAFAAGPPTPPPSDPGSWSYVHSYPTGGACGDAGRRYVDFGEGTDYLCVGYAGGWALWLNGG</sequence>
<evidence type="ECO:0000256" key="1">
    <source>
        <dbReference type="SAM" id="SignalP"/>
    </source>
</evidence>
<feature type="chain" id="PRO_5035195324" description="Secreted protein" evidence="1">
    <location>
        <begin position="25"/>
        <end position="82"/>
    </location>
</feature>
<keyword evidence="1" id="KW-0732">Signal</keyword>
<name>A0A8J7KP58_9ACTN</name>
<evidence type="ECO:0008006" key="4">
    <source>
        <dbReference type="Google" id="ProtNLM"/>
    </source>
</evidence>
<feature type="signal peptide" evidence="1">
    <location>
        <begin position="1"/>
        <end position="24"/>
    </location>
</feature>
<protein>
    <recommendedName>
        <fullName evidence="4">Secreted protein</fullName>
    </recommendedName>
</protein>
<dbReference type="AlphaFoldDB" id="A0A8J7KP58"/>
<evidence type="ECO:0000313" key="3">
    <source>
        <dbReference type="Proteomes" id="UP000622552"/>
    </source>
</evidence>
<dbReference type="RefSeq" id="WP_197007465.1">
    <property type="nucleotide sequence ID" value="NZ_BONS01000019.1"/>
</dbReference>
<organism evidence="2 3">
    <name type="scientific">Longispora fulva</name>
    <dbReference type="NCBI Taxonomy" id="619741"/>
    <lineage>
        <taxon>Bacteria</taxon>
        <taxon>Bacillati</taxon>
        <taxon>Actinomycetota</taxon>
        <taxon>Actinomycetes</taxon>
        <taxon>Micromonosporales</taxon>
        <taxon>Micromonosporaceae</taxon>
        <taxon>Longispora</taxon>
    </lineage>
</organism>
<dbReference type="EMBL" id="JADOUF010000001">
    <property type="protein sequence ID" value="MBG6140976.1"/>
    <property type="molecule type" value="Genomic_DNA"/>
</dbReference>
<gene>
    <name evidence="2" type="ORF">IW245_007170</name>
</gene>
<dbReference type="Proteomes" id="UP000622552">
    <property type="component" value="Unassembled WGS sequence"/>
</dbReference>
<reference evidence="2" key="1">
    <citation type="submission" date="2020-11" db="EMBL/GenBank/DDBJ databases">
        <title>Sequencing the genomes of 1000 actinobacteria strains.</title>
        <authorList>
            <person name="Klenk H.-P."/>
        </authorList>
    </citation>
    <scope>NUCLEOTIDE SEQUENCE</scope>
    <source>
        <strain evidence="2">DSM 45356</strain>
    </source>
</reference>
<proteinExistence type="predicted"/>
<keyword evidence="3" id="KW-1185">Reference proteome</keyword>